<dbReference type="PANTHER" id="PTHR43173:SF33">
    <property type="entry name" value="ASCUS WALL ENDO-1,3-ALPHA-GLUCANASE-RELATED"/>
    <property type="match status" value="1"/>
</dbReference>
<evidence type="ECO:0000313" key="2">
    <source>
        <dbReference type="EMBL" id="GFF24578.1"/>
    </source>
</evidence>
<dbReference type="GO" id="GO:0051118">
    <property type="term" value="F:glucan endo-1,3-alpha-glucosidase activity"/>
    <property type="evidence" value="ECO:0007669"/>
    <property type="project" value="InterPro"/>
</dbReference>
<name>A0A8H3RHL1_9EURO</name>
<dbReference type="AlphaFoldDB" id="A0A8H3RHL1"/>
<gene>
    <name evidence="2" type="ORF">IFM46972_01092</name>
</gene>
<accession>A0A8H3RHL1</accession>
<evidence type="ECO:0000256" key="1">
    <source>
        <dbReference type="SAM" id="SignalP"/>
    </source>
</evidence>
<sequence>MWPKLYSIILACLIWPQVRARAVFAHFMVSNTAGYTVADWEAEMELAIAAHIDAFAMNIAKDEPTNQGSLGNAFLAAQNVGFYLFFSFDYAGNGAWDKATVIHLIQEYANPFYYWHHKGKPLVSTFEGPDNAEDWLEIKIQTGCFFVPDWSSVGAKAALELADGVADGLFSWAAWPYGPNDMDTYVDASYIQYLHDKPYMMPVSPWFFTNMPGYDKNWLWRGDDLWYDRWQQALFLAPEFIEIISWNDFGESHYIGPSKDIHSDLADSVYTAFVTGKAPYNYVSGLAHDGWRAFLPFVIDMYKENITTITREGVTAWYRRNPVGACADDGGTTGNTASQLQLEYHPHEVLQDKIFFSALLGSPADISVTIDGVALPASWIHTPSGGVGIYHGSVSFTGRSGNVAVTINRSGAEVVSLSGDDITSGCYFDTQAENYNTWVGSEMATGTISATPPYALADQVCIAGWGKGDFLGICNFSCALGYCPVGACVCTKMGPHPDKPAAKGVQGYPAAGRDANFAGLCSFSCNYGYCPSGVCDTVQHPLTIPTRSPFVPDTCVSGTGQDSFAGLCSYSCNFGFCPIHRCTCTGVGPLIEPPPKNTSITGYSPSVDDSDLCMFACQRGYCPSPICQEYSADDFVCGASEDDYDVDCGETMPCDFTKSYDTLADLADVMGTMDPYCTSYYSINVLGRMLDDAMVDYNSVVAGDYDKKFNDYVDYIKDTIPLQLRQFLLDSNSTVSRGNKYFECVFDGPGPREACPIDTNFDTGRVTVTYYLVDADGFYADLAVTYGIQKEWVKFGEYDTTQCRGPVLGDVQCTIYYGFPLKSSNVTVDNPKDIVTKALPGIRSLNTTIALTQLEINAGTWTGVLDDVIQTISTAVFLVQQAIDSMKSVVKIADDYEDEKEKRLVETILGVVLLVLPFVGELDYFTESMVVLGRMLRLATDVGLVGTTIYSVVEDPSLAPFTILTALMGGARTPETFSTTAAARRKMTDEDIEALGPVFKNNNMNYQSVAGQCRKELST</sequence>
<evidence type="ECO:0000313" key="3">
    <source>
        <dbReference type="Proteomes" id="UP000465221"/>
    </source>
</evidence>
<dbReference type="EMBL" id="BLKC01000005">
    <property type="protein sequence ID" value="GFF24578.1"/>
    <property type="molecule type" value="Genomic_DNA"/>
</dbReference>
<protein>
    <submittedName>
        <fullName evidence="2">Uncharacterized protein</fullName>
    </submittedName>
</protein>
<keyword evidence="1" id="KW-0732">Signal</keyword>
<dbReference type="InterPro" id="IPR005197">
    <property type="entry name" value="Glyco_hydro_71"/>
</dbReference>
<organism evidence="2 3">
    <name type="scientific">Aspergillus udagawae</name>
    <dbReference type="NCBI Taxonomy" id="91492"/>
    <lineage>
        <taxon>Eukaryota</taxon>
        <taxon>Fungi</taxon>
        <taxon>Dikarya</taxon>
        <taxon>Ascomycota</taxon>
        <taxon>Pezizomycotina</taxon>
        <taxon>Eurotiomycetes</taxon>
        <taxon>Eurotiomycetidae</taxon>
        <taxon>Eurotiales</taxon>
        <taxon>Aspergillaceae</taxon>
        <taxon>Aspergillus</taxon>
        <taxon>Aspergillus subgen. Fumigati</taxon>
    </lineage>
</organism>
<dbReference type="Pfam" id="PF03659">
    <property type="entry name" value="Glyco_hydro_71"/>
    <property type="match status" value="1"/>
</dbReference>
<dbReference type="Proteomes" id="UP000465221">
    <property type="component" value="Unassembled WGS sequence"/>
</dbReference>
<feature type="signal peptide" evidence="1">
    <location>
        <begin position="1"/>
        <end position="20"/>
    </location>
</feature>
<dbReference type="Gene3D" id="3.20.20.80">
    <property type="entry name" value="Glycosidases"/>
    <property type="match status" value="1"/>
</dbReference>
<dbReference type="InterPro" id="IPR051130">
    <property type="entry name" value="Mito_struct-func_regulator"/>
</dbReference>
<comment type="caution">
    <text evidence="2">The sequence shown here is derived from an EMBL/GenBank/DDBJ whole genome shotgun (WGS) entry which is preliminary data.</text>
</comment>
<reference evidence="2 3" key="1">
    <citation type="submission" date="2020-01" db="EMBL/GenBank/DDBJ databases">
        <title>Draft genome sequence of Aspergillus udagawae IFM 46972.</title>
        <authorList>
            <person name="Takahashi H."/>
            <person name="Yaguchi T."/>
        </authorList>
    </citation>
    <scope>NUCLEOTIDE SEQUENCE [LARGE SCALE GENOMIC DNA]</scope>
    <source>
        <strain evidence="2 3">IFM 46972</strain>
    </source>
</reference>
<proteinExistence type="predicted"/>
<dbReference type="PANTHER" id="PTHR43173">
    <property type="entry name" value="ABC1 FAMILY PROTEIN"/>
    <property type="match status" value="1"/>
</dbReference>
<feature type="chain" id="PRO_5034409622" evidence="1">
    <location>
        <begin position="21"/>
        <end position="1019"/>
    </location>
</feature>
<dbReference type="CDD" id="cd11577">
    <property type="entry name" value="GH71"/>
    <property type="match status" value="1"/>
</dbReference>